<proteinExistence type="predicted"/>
<name>E5XPJ0_SEGRC</name>
<dbReference type="InterPro" id="IPR036388">
    <property type="entry name" value="WH-like_DNA-bd_sf"/>
</dbReference>
<dbReference type="EMBL" id="ACZI02000003">
    <property type="protein sequence ID" value="EFV13729.1"/>
    <property type="molecule type" value="Genomic_DNA"/>
</dbReference>
<dbReference type="InterPro" id="IPR039422">
    <property type="entry name" value="MarR/SlyA-like"/>
</dbReference>
<sequence length="149" mass="16445">MTQPSELPFGYFLTRAMLTTRARTGAKLRPLGLTMPQYICMQILRHNPGMSNAQLARESFVTRQAMNAVLHDLEKAELVARPATAVSGRILPARLTERGEALLDEALPQVWAAEDEVLAALTQEERHELKRLLSIAIDPADSPCVSPAE</sequence>
<dbReference type="Gene3D" id="1.10.10.10">
    <property type="entry name" value="Winged helix-like DNA-binding domain superfamily/Winged helix DNA-binding domain"/>
    <property type="match status" value="1"/>
</dbReference>
<keyword evidence="6" id="KW-1185">Reference proteome</keyword>
<keyword evidence="3" id="KW-0804">Transcription</keyword>
<dbReference type="PANTHER" id="PTHR33164:SF43">
    <property type="entry name" value="HTH-TYPE TRANSCRIPTIONAL REPRESSOR YETL"/>
    <property type="match status" value="1"/>
</dbReference>
<dbReference type="GO" id="GO:0003677">
    <property type="term" value="F:DNA binding"/>
    <property type="evidence" value="ECO:0007669"/>
    <property type="project" value="UniProtKB-KW"/>
</dbReference>
<dbReference type="SMART" id="SM00347">
    <property type="entry name" value="HTH_MARR"/>
    <property type="match status" value="1"/>
</dbReference>
<evidence type="ECO:0000313" key="6">
    <source>
        <dbReference type="Proteomes" id="UP000004816"/>
    </source>
</evidence>
<comment type="caution">
    <text evidence="5">The sequence shown here is derived from an EMBL/GenBank/DDBJ whole genome shotgun (WGS) entry which is preliminary data.</text>
</comment>
<dbReference type="InterPro" id="IPR023187">
    <property type="entry name" value="Tscrpt_reg_MarR-type_CS"/>
</dbReference>
<keyword evidence="2" id="KW-0238">DNA-binding</keyword>
<gene>
    <name evidence="5" type="ORF">HMPREF9336_01412</name>
</gene>
<evidence type="ECO:0000256" key="2">
    <source>
        <dbReference type="ARBA" id="ARBA00023125"/>
    </source>
</evidence>
<dbReference type="Proteomes" id="UP000004816">
    <property type="component" value="Unassembled WGS sequence"/>
</dbReference>
<evidence type="ECO:0000256" key="3">
    <source>
        <dbReference type="ARBA" id="ARBA00023163"/>
    </source>
</evidence>
<dbReference type="GO" id="GO:0003700">
    <property type="term" value="F:DNA-binding transcription factor activity"/>
    <property type="evidence" value="ECO:0007669"/>
    <property type="project" value="InterPro"/>
</dbReference>
<dbReference type="InterPro" id="IPR036390">
    <property type="entry name" value="WH_DNA-bd_sf"/>
</dbReference>
<accession>E5XPJ0</accession>
<dbReference type="eggNOG" id="COG1846">
    <property type="taxonomic scope" value="Bacteria"/>
</dbReference>
<dbReference type="RefSeq" id="WP_007469003.1">
    <property type="nucleotide sequence ID" value="NZ_KI391954.1"/>
</dbReference>
<dbReference type="Pfam" id="PF01047">
    <property type="entry name" value="MarR"/>
    <property type="match status" value="1"/>
</dbReference>
<reference evidence="5 6" key="1">
    <citation type="journal article" date="2011" name="Stand. Genomic Sci.">
        <title>High quality draft genome sequence of Segniliparus rugosus CDC 945(T)= (ATCC BAA-974(T)).</title>
        <authorList>
            <person name="Earl A.M."/>
            <person name="Desjardins C.A."/>
            <person name="Fitzgerald M.G."/>
            <person name="Arachchi H.M."/>
            <person name="Zeng Q."/>
            <person name="Mehta T."/>
            <person name="Griggs A."/>
            <person name="Birren B.W."/>
            <person name="Toney N.C."/>
            <person name="Carr J."/>
            <person name="Posey J."/>
            <person name="Butler W.R."/>
        </authorList>
    </citation>
    <scope>NUCLEOTIDE SEQUENCE [LARGE SCALE GENOMIC DNA]</scope>
    <source>
        <strain evidence="6">ATCC BAA-974 / DSM 45345 / CCUG 50838 / CIP 108380 / JCM 13579 / CDC 945</strain>
    </source>
</reference>
<evidence type="ECO:0000313" key="5">
    <source>
        <dbReference type="EMBL" id="EFV13729.1"/>
    </source>
</evidence>
<protein>
    <recommendedName>
        <fullName evidence="4">HTH marR-type domain-containing protein</fullName>
    </recommendedName>
</protein>
<dbReference type="STRING" id="679197.HMPREF9336_01412"/>
<dbReference type="PANTHER" id="PTHR33164">
    <property type="entry name" value="TRANSCRIPTIONAL REGULATOR, MARR FAMILY"/>
    <property type="match status" value="1"/>
</dbReference>
<evidence type="ECO:0000259" key="4">
    <source>
        <dbReference type="PROSITE" id="PS50995"/>
    </source>
</evidence>
<organism evidence="5 6">
    <name type="scientific">Segniliparus rugosus (strain ATCC BAA-974 / DSM 45345 / CCUG 50838 / CIP 108380 / JCM 13579 / CDC 945)</name>
    <dbReference type="NCBI Taxonomy" id="679197"/>
    <lineage>
        <taxon>Bacteria</taxon>
        <taxon>Bacillati</taxon>
        <taxon>Actinomycetota</taxon>
        <taxon>Actinomycetes</taxon>
        <taxon>Mycobacteriales</taxon>
        <taxon>Segniliparaceae</taxon>
        <taxon>Segniliparus</taxon>
    </lineage>
</organism>
<dbReference type="PROSITE" id="PS50995">
    <property type="entry name" value="HTH_MARR_2"/>
    <property type="match status" value="1"/>
</dbReference>
<dbReference type="SUPFAM" id="SSF46785">
    <property type="entry name" value="Winged helix' DNA-binding domain"/>
    <property type="match status" value="1"/>
</dbReference>
<evidence type="ECO:0000256" key="1">
    <source>
        <dbReference type="ARBA" id="ARBA00023015"/>
    </source>
</evidence>
<dbReference type="PROSITE" id="PS01117">
    <property type="entry name" value="HTH_MARR_1"/>
    <property type="match status" value="1"/>
</dbReference>
<dbReference type="AlphaFoldDB" id="E5XPJ0"/>
<dbReference type="HOGENOM" id="CLU_083287_4_4_11"/>
<feature type="domain" description="HTH marR-type" evidence="4">
    <location>
        <begin position="6"/>
        <end position="138"/>
    </location>
</feature>
<keyword evidence="1" id="KW-0805">Transcription regulation</keyword>
<dbReference type="GO" id="GO:0006950">
    <property type="term" value="P:response to stress"/>
    <property type="evidence" value="ECO:0007669"/>
    <property type="project" value="TreeGrafter"/>
</dbReference>
<dbReference type="OrthoDB" id="3177763at2"/>
<dbReference type="InterPro" id="IPR000835">
    <property type="entry name" value="HTH_MarR-typ"/>
</dbReference>